<keyword evidence="10" id="KW-1185">Reference proteome</keyword>
<evidence type="ECO:0000259" key="8">
    <source>
        <dbReference type="PROSITE" id="PS51100"/>
    </source>
</evidence>
<dbReference type="InterPro" id="IPR036095">
    <property type="entry name" value="PTS_EIIB-like_sf"/>
</dbReference>
<dbReference type="InterPro" id="IPR013012">
    <property type="entry name" value="PTS_EIIB_3"/>
</dbReference>
<evidence type="ECO:0000256" key="2">
    <source>
        <dbReference type="ARBA" id="ARBA00022553"/>
    </source>
</evidence>
<keyword evidence="6" id="KW-0418">Kinase</keyword>
<dbReference type="EMBL" id="CP014136">
    <property type="protein sequence ID" value="ATA18102.1"/>
    <property type="molecule type" value="Genomic_DNA"/>
</dbReference>
<dbReference type="Gene3D" id="3.40.50.2300">
    <property type="match status" value="1"/>
</dbReference>
<feature type="modified residue" description="Phosphocysteine; by EIIA" evidence="7">
    <location>
        <position position="11"/>
    </location>
</feature>
<dbReference type="KEGG" id="gqu:AWC35_01335"/>
<dbReference type="GO" id="GO:0009401">
    <property type="term" value="P:phosphoenolpyruvate-dependent sugar phosphotransferase system"/>
    <property type="evidence" value="ECO:0007669"/>
    <property type="project" value="UniProtKB-KW"/>
</dbReference>
<sequence length="107" mass="11578">MNGVTNILLVCAAGMSTSMLVNRMKVYAQGENISVNINALAISEAKEKIKKNEVDVVLLGPQVRFQKKEIEDVAQGLLPVAVIDMKSYGEMNGKAVLEFALALLAKK</sequence>
<evidence type="ECO:0000313" key="10">
    <source>
        <dbReference type="Proteomes" id="UP000217182"/>
    </source>
</evidence>
<proteinExistence type="predicted"/>
<evidence type="ECO:0000256" key="7">
    <source>
        <dbReference type="PROSITE-ProRule" id="PRU00423"/>
    </source>
</evidence>
<keyword evidence="5" id="KW-0598">Phosphotransferase system</keyword>
<evidence type="ECO:0000256" key="4">
    <source>
        <dbReference type="ARBA" id="ARBA00022679"/>
    </source>
</evidence>
<name>A0A250AWM6_9GAMM</name>
<keyword evidence="3 9" id="KW-0762">Sugar transport</keyword>
<keyword evidence="1" id="KW-0813">Transport</keyword>
<dbReference type="SUPFAM" id="SSF52794">
    <property type="entry name" value="PTS system IIB component-like"/>
    <property type="match status" value="1"/>
</dbReference>
<dbReference type="PROSITE" id="PS51100">
    <property type="entry name" value="PTS_EIIB_TYPE_3"/>
    <property type="match status" value="1"/>
</dbReference>
<protein>
    <submittedName>
        <fullName evidence="9">PTS sugar transporter subunit IIB</fullName>
    </submittedName>
</protein>
<keyword evidence="4" id="KW-0808">Transferase</keyword>
<dbReference type="Proteomes" id="UP000217182">
    <property type="component" value="Chromosome"/>
</dbReference>
<dbReference type="PANTHER" id="PTHR34581">
    <property type="entry name" value="PTS SYSTEM N,N'-DIACETYLCHITOBIOSE-SPECIFIC EIIB COMPONENT"/>
    <property type="match status" value="1"/>
</dbReference>
<dbReference type="AlphaFoldDB" id="A0A250AWM6"/>
<dbReference type="GO" id="GO:0008982">
    <property type="term" value="F:protein-N(PI)-phosphohistidine-sugar phosphotransferase activity"/>
    <property type="evidence" value="ECO:0007669"/>
    <property type="project" value="InterPro"/>
</dbReference>
<dbReference type="Pfam" id="PF02302">
    <property type="entry name" value="PTS_IIB"/>
    <property type="match status" value="1"/>
</dbReference>
<reference evidence="9 10" key="1">
    <citation type="submission" date="2016-01" db="EMBL/GenBank/DDBJ databases">
        <authorList>
            <person name="Oliw E.H."/>
        </authorList>
    </citation>
    <scope>NUCLEOTIDE SEQUENCE [LARGE SCALE GENOMIC DNA]</scope>
    <source>
        <strain evidence="9 10">FRB97</strain>
    </source>
</reference>
<dbReference type="InterPro" id="IPR051819">
    <property type="entry name" value="PTS_sugar-specific_EIIB"/>
</dbReference>
<dbReference type="GO" id="GO:0016301">
    <property type="term" value="F:kinase activity"/>
    <property type="evidence" value="ECO:0007669"/>
    <property type="project" value="UniProtKB-KW"/>
</dbReference>
<evidence type="ECO:0000256" key="3">
    <source>
        <dbReference type="ARBA" id="ARBA00022597"/>
    </source>
</evidence>
<evidence type="ECO:0000256" key="5">
    <source>
        <dbReference type="ARBA" id="ARBA00022683"/>
    </source>
</evidence>
<organism evidence="9 10">
    <name type="scientific">Gibbsiella quercinecans</name>
    <dbReference type="NCBI Taxonomy" id="929813"/>
    <lineage>
        <taxon>Bacteria</taxon>
        <taxon>Pseudomonadati</taxon>
        <taxon>Pseudomonadota</taxon>
        <taxon>Gammaproteobacteria</taxon>
        <taxon>Enterobacterales</taxon>
        <taxon>Yersiniaceae</taxon>
        <taxon>Gibbsiella</taxon>
    </lineage>
</organism>
<evidence type="ECO:0000313" key="9">
    <source>
        <dbReference type="EMBL" id="ATA18102.1"/>
    </source>
</evidence>
<dbReference type="CDD" id="cd05564">
    <property type="entry name" value="PTS_IIB_chitobiose_lichenan"/>
    <property type="match status" value="1"/>
</dbReference>
<keyword evidence="2" id="KW-0597">Phosphoprotein</keyword>
<gene>
    <name evidence="9" type="ORF">AWC35_01335</name>
</gene>
<evidence type="ECO:0000256" key="1">
    <source>
        <dbReference type="ARBA" id="ARBA00022448"/>
    </source>
</evidence>
<dbReference type="PANTHER" id="PTHR34581:SF2">
    <property type="entry name" value="PTS SYSTEM N,N'-DIACETYLCHITOBIOSE-SPECIFIC EIIB COMPONENT"/>
    <property type="match status" value="1"/>
</dbReference>
<evidence type="ECO:0000256" key="6">
    <source>
        <dbReference type="ARBA" id="ARBA00022777"/>
    </source>
</evidence>
<feature type="domain" description="PTS EIIB type-3" evidence="8">
    <location>
        <begin position="4"/>
        <end position="107"/>
    </location>
</feature>
<dbReference type="InterPro" id="IPR003501">
    <property type="entry name" value="PTS_EIIB_2/3"/>
</dbReference>
<accession>A0A250AWM6</accession>